<dbReference type="Gene3D" id="3.30.565.10">
    <property type="entry name" value="Histidine kinase-like ATPase, C-terminal domain"/>
    <property type="match status" value="1"/>
</dbReference>
<dbReference type="EMBL" id="JXRA01000018">
    <property type="protein sequence ID" value="KIO78233.1"/>
    <property type="molecule type" value="Genomic_DNA"/>
</dbReference>
<dbReference type="InterPro" id="IPR003594">
    <property type="entry name" value="HATPase_dom"/>
</dbReference>
<evidence type="ECO:0000256" key="4">
    <source>
        <dbReference type="ARBA" id="ARBA00022679"/>
    </source>
</evidence>
<dbReference type="GO" id="GO:0000160">
    <property type="term" value="P:phosphorelay signal transduction system"/>
    <property type="evidence" value="ECO:0007669"/>
    <property type="project" value="UniProtKB-KW"/>
</dbReference>
<proteinExistence type="predicted"/>
<reference evidence="8 9" key="1">
    <citation type="submission" date="2015-01" db="EMBL/GenBank/DDBJ databases">
        <title>Draft genome sequence of Pedobacter sp. NL19 isolated from sludge of an effluent treatment pond in an abandoned uranium mine.</title>
        <authorList>
            <person name="Santos T."/>
            <person name="Caetano T."/>
            <person name="Covas C."/>
            <person name="Cruz A."/>
            <person name="Mendo S."/>
        </authorList>
    </citation>
    <scope>NUCLEOTIDE SEQUENCE [LARGE SCALE GENOMIC DNA]</scope>
    <source>
        <strain evidence="8 9">NL19</strain>
    </source>
</reference>
<dbReference type="SUPFAM" id="SSF55874">
    <property type="entry name" value="ATPase domain of HSP90 chaperone/DNA topoisomerase II/histidine kinase"/>
    <property type="match status" value="1"/>
</dbReference>
<dbReference type="SMART" id="SM00387">
    <property type="entry name" value="HATPase_c"/>
    <property type="match status" value="1"/>
</dbReference>
<keyword evidence="9" id="KW-1185">Reference proteome</keyword>
<feature type="domain" description="Histidine kinase" evidence="7">
    <location>
        <begin position="1"/>
        <end position="102"/>
    </location>
</feature>
<dbReference type="OrthoDB" id="9813151at2"/>
<dbReference type="PROSITE" id="PS50109">
    <property type="entry name" value="HIS_KIN"/>
    <property type="match status" value="1"/>
</dbReference>
<accession>A0A0D0F917</accession>
<dbReference type="GO" id="GO:0004673">
    <property type="term" value="F:protein histidine kinase activity"/>
    <property type="evidence" value="ECO:0007669"/>
    <property type="project" value="UniProtKB-EC"/>
</dbReference>
<dbReference type="InterPro" id="IPR005467">
    <property type="entry name" value="His_kinase_dom"/>
</dbReference>
<dbReference type="PANTHER" id="PTHR43711:SF1">
    <property type="entry name" value="HISTIDINE KINASE 1"/>
    <property type="match status" value="1"/>
</dbReference>
<sequence>MSNLIGNAIKFSPEHAVITVRMEEKPESVLIAIADNGIGIPLGIRNKIFDVFGQAKRSGTAGEQSFGLGLAISKQIIENHGGKIWVDSETNQGSTFFVELPR</sequence>
<dbReference type="CDD" id="cd00075">
    <property type="entry name" value="HATPase"/>
    <property type="match status" value="1"/>
</dbReference>
<gene>
    <name evidence="8" type="ORF">TH53_04770</name>
</gene>
<dbReference type="AlphaFoldDB" id="A0A0D0F917"/>
<dbReference type="InterPro" id="IPR050736">
    <property type="entry name" value="Sensor_HK_Regulatory"/>
</dbReference>
<organism evidence="8 9">
    <name type="scientific">Pedobacter lusitanus</name>
    <dbReference type="NCBI Taxonomy" id="1503925"/>
    <lineage>
        <taxon>Bacteria</taxon>
        <taxon>Pseudomonadati</taxon>
        <taxon>Bacteroidota</taxon>
        <taxon>Sphingobacteriia</taxon>
        <taxon>Sphingobacteriales</taxon>
        <taxon>Sphingobacteriaceae</taxon>
        <taxon>Pedobacter</taxon>
    </lineage>
</organism>
<dbReference type="FunFam" id="3.30.565.10:FF:000006">
    <property type="entry name" value="Sensor histidine kinase WalK"/>
    <property type="match status" value="1"/>
</dbReference>
<dbReference type="Proteomes" id="UP000032049">
    <property type="component" value="Unassembled WGS sequence"/>
</dbReference>
<keyword evidence="3" id="KW-0597">Phosphoprotein</keyword>
<dbReference type="EC" id="2.7.13.3" evidence="2"/>
<evidence type="ECO:0000256" key="1">
    <source>
        <dbReference type="ARBA" id="ARBA00000085"/>
    </source>
</evidence>
<dbReference type="PANTHER" id="PTHR43711">
    <property type="entry name" value="TWO-COMPONENT HISTIDINE KINASE"/>
    <property type="match status" value="1"/>
</dbReference>
<name>A0A0D0F917_9SPHI</name>
<evidence type="ECO:0000313" key="8">
    <source>
        <dbReference type="EMBL" id="KIO78233.1"/>
    </source>
</evidence>
<evidence type="ECO:0000256" key="3">
    <source>
        <dbReference type="ARBA" id="ARBA00022553"/>
    </source>
</evidence>
<keyword evidence="6" id="KW-0902">Two-component regulatory system</keyword>
<evidence type="ECO:0000259" key="7">
    <source>
        <dbReference type="PROSITE" id="PS50109"/>
    </source>
</evidence>
<dbReference type="InterPro" id="IPR004358">
    <property type="entry name" value="Sig_transdc_His_kin-like_C"/>
</dbReference>
<comment type="caution">
    <text evidence="8">The sequence shown here is derived from an EMBL/GenBank/DDBJ whole genome shotgun (WGS) entry which is preliminary data.</text>
</comment>
<dbReference type="STRING" id="1503925.TH53_04770"/>
<protein>
    <recommendedName>
        <fullName evidence="2">histidine kinase</fullName>
        <ecNumber evidence="2">2.7.13.3</ecNumber>
    </recommendedName>
</protein>
<evidence type="ECO:0000256" key="5">
    <source>
        <dbReference type="ARBA" id="ARBA00022777"/>
    </source>
</evidence>
<dbReference type="InterPro" id="IPR036890">
    <property type="entry name" value="HATPase_C_sf"/>
</dbReference>
<dbReference type="Pfam" id="PF02518">
    <property type="entry name" value="HATPase_c"/>
    <property type="match status" value="1"/>
</dbReference>
<comment type="catalytic activity">
    <reaction evidence="1">
        <text>ATP + protein L-histidine = ADP + protein N-phospho-L-histidine.</text>
        <dbReference type="EC" id="2.7.13.3"/>
    </reaction>
</comment>
<evidence type="ECO:0000256" key="2">
    <source>
        <dbReference type="ARBA" id="ARBA00012438"/>
    </source>
</evidence>
<dbReference type="PRINTS" id="PR00344">
    <property type="entry name" value="BCTRLSENSOR"/>
</dbReference>
<evidence type="ECO:0000256" key="6">
    <source>
        <dbReference type="ARBA" id="ARBA00023012"/>
    </source>
</evidence>
<evidence type="ECO:0000313" key="9">
    <source>
        <dbReference type="Proteomes" id="UP000032049"/>
    </source>
</evidence>
<keyword evidence="5" id="KW-0418">Kinase</keyword>
<keyword evidence="4" id="KW-0808">Transferase</keyword>